<dbReference type="Proteomes" id="UP001562159">
    <property type="component" value="Unassembled WGS sequence"/>
</dbReference>
<feature type="transmembrane region" description="Helical" evidence="1">
    <location>
        <begin position="92"/>
        <end position="114"/>
    </location>
</feature>
<reference evidence="2 3" key="1">
    <citation type="submission" date="2024-07" db="EMBL/GenBank/DDBJ databases">
        <title>Molecular mechanisms and environmental adaptations of flagellar loss and biofilm growth of Rhodanobacter under environmental stress.</title>
        <authorList>
            <person name="Chen M."/>
        </authorList>
    </citation>
    <scope>NUCLEOTIDE SEQUENCE [LARGE SCALE GENOMIC DNA]</scope>
    <source>
        <strain evidence="2 3">RS22</strain>
    </source>
</reference>
<evidence type="ECO:0008006" key="4">
    <source>
        <dbReference type="Google" id="ProtNLM"/>
    </source>
</evidence>
<keyword evidence="1" id="KW-0812">Transmembrane</keyword>
<organism evidence="2 3">
    <name type="scientific">Rhodanobacter humi</name>
    <dbReference type="NCBI Taxonomy" id="1888173"/>
    <lineage>
        <taxon>Bacteria</taxon>
        <taxon>Pseudomonadati</taxon>
        <taxon>Pseudomonadota</taxon>
        <taxon>Gammaproteobacteria</taxon>
        <taxon>Lysobacterales</taxon>
        <taxon>Rhodanobacteraceae</taxon>
        <taxon>Rhodanobacter</taxon>
    </lineage>
</organism>
<protein>
    <recommendedName>
        <fullName evidence="4">DUF1772 domain-containing protein</fullName>
    </recommendedName>
</protein>
<sequence>MAVMSRAESGSTARGFAAWRVLVWLMLLLAAFGSVQYLSHADLLWAHRAGLSPDDGAALQRMLAWDIGYLLAAFVLIVLCAGCILRQAWARAPLRVACGVLVLWALASGGMMLAQWPQFHRASADALAQLGNDATLRNAVVHARRVYRITLGLKAIAIPVLLWLAWRLGTPAVRSQFRHRR</sequence>
<keyword evidence="3" id="KW-1185">Reference proteome</keyword>
<feature type="transmembrane region" description="Helical" evidence="1">
    <location>
        <begin position="146"/>
        <end position="166"/>
    </location>
</feature>
<keyword evidence="1" id="KW-1133">Transmembrane helix</keyword>
<gene>
    <name evidence="2" type="ORF">AB7878_06780</name>
</gene>
<evidence type="ECO:0000313" key="3">
    <source>
        <dbReference type="Proteomes" id="UP001562159"/>
    </source>
</evidence>
<evidence type="ECO:0000256" key="1">
    <source>
        <dbReference type="SAM" id="Phobius"/>
    </source>
</evidence>
<feature type="transmembrane region" description="Helical" evidence="1">
    <location>
        <begin position="65"/>
        <end position="85"/>
    </location>
</feature>
<keyword evidence="1" id="KW-0472">Membrane</keyword>
<dbReference type="EMBL" id="JBGBPY010000001">
    <property type="protein sequence ID" value="MEY2182118.1"/>
    <property type="molecule type" value="Genomic_DNA"/>
</dbReference>
<evidence type="ECO:0000313" key="2">
    <source>
        <dbReference type="EMBL" id="MEY2182118.1"/>
    </source>
</evidence>
<name>A0ABV4API7_9GAMM</name>
<proteinExistence type="predicted"/>
<comment type="caution">
    <text evidence="2">The sequence shown here is derived from an EMBL/GenBank/DDBJ whole genome shotgun (WGS) entry which is preliminary data.</text>
</comment>
<accession>A0ABV4API7</accession>